<dbReference type="EMBL" id="DXEV01000117">
    <property type="protein sequence ID" value="HIX57029.1"/>
    <property type="molecule type" value="Genomic_DNA"/>
</dbReference>
<reference evidence="6" key="1">
    <citation type="journal article" date="2021" name="PeerJ">
        <title>Extensive microbial diversity within the chicken gut microbiome revealed by metagenomics and culture.</title>
        <authorList>
            <person name="Gilroy R."/>
            <person name="Ravi A."/>
            <person name="Getino M."/>
            <person name="Pursley I."/>
            <person name="Horton D.L."/>
            <person name="Alikhan N.F."/>
            <person name="Baker D."/>
            <person name="Gharbi K."/>
            <person name="Hall N."/>
            <person name="Watson M."/>
            <person name="Adriaenssens E.M."/>
            <person name="Foster-Nyarko E."/>
            <person name="Jarju S."/>
            <person name="Secka A."/>
            <person name="Antonio M."/>
            <person name="Oren A."/>
            <person name="Chaudhuri R.R."/>
            <person name="La Ragione R."/>
            <person name="Hildebrand F."/>
            <person name="Pallen M.J."/>
        </authorList>
    </citation>
    <scope>NUCLEOTIDE SEQUENCE</scope>
    <source>
        <strain evidence="6">USASDec5-558</strain>
    </source>
</reference>
<dbReference type="InterPro" id="IPR027417">
    <property type="entry name" value="P-loop_NTPase"/>
</dbReference>
<dbReference type="GO" id="GO:0016887">
    <property type="term" value="F:ATP hydrolysis activity"/>
    <property type="evidence" value="ECO:0007669"/>
    <property type="project" value="TreeGrafter"/>
</dbReference>
<dbReference type="PANTHER" id="PTHR47962:SF5">
    <property type="entry name" value="ATP-DEPENDENT HELICASE LHR-RELATED"/>
    <property type="match status" value="1"/>
</dbReference>
<evidence type="ECO:0000259" key="4">
    <source>
        <dbReference type="PROSITE" id="PS51192"/>
    </source>
</evidence>
<dbReference type="PROSITE" id="PS51194">
    <property type="entry name" value="HELICASE_CTER"/>
    <property type="match status" value="1"/>
</dbReference>
<evidence type="ECO:0000313" key="7">
    <source>
        <dbReference type="Proteomes" id="UP000886829"/>
    </source>
</evidence>
<keyword evidence="2" id="KW-0067">ATP-binding</keyword>
<keyword evidence="6" id="KW-0347">Helicase</keyword>
<comment type="caution">
    <text evidence="6">The sequence shown here is derived from an EMBL/GenBank/DDBJ whole genome shotgun (WGS) entry which is preliminary data.</text>
</comment>
<accession>A0A9D1WD59</accession>
<dbReference type="Proteomes" id="UP000886829">
    <property type="component" value="Unassembled WGS sequence"/>
</dbReference>
<dbReference type="CDD" id="cd18796">
    <property type="entry name" value="SF2_C_LHR"/>
    <property type="match status" value="1"/>
</dbReference>
<keyword evidence="6" id="KW-0378">Hydrolase</keyword>
<evidence type="ECO:0000259" key="5">
    <source>
        <dbReference type="PROSITE" id="PS51194"/>
    </source>
</evidence>
<dbReference type="PANTHER" id="PTHR47962">
    <property type="entry name" value="ATP-DEPENDENT HELICASE LHR-RELATED-RELATED"/>
    <property type="match status" value="1"/>
</dbReference>
<dbReference type="SMART" id="SM00487">
    <property type="entry name" value="DEXDc"/>
    <property type="match status" value="1"/>
</dbReference>
<name>A0A9D1WD59_9GAMM</name>
<organism evidence="6 7">
    <name type="scientific">Candidatus Anaerobiospirillum pullistercoris</name>
    <dbReference type="NCBI Taxonomy" id="2838452"/>
    <lineage>
        <taxon>Bacteria</taxon>
        <taxon>Pseudomonadati</taxon>
        <taxon>Pseudomonadota</taxon>
        <taxon>Gammaproteobacteria</taxon>
        <taxon>Aeromonadales</taxon>
        <taxon>Succinivibrionaceae</taxon>
        <taxon>Anaerobiospirillum</taxon>
    </lineage>
</organism>
<dbReference type="SMART" id="SM00490">
    <property type="entry name" value="HELICc"/>
    <property type="match status" value="1"/>
</dbReference>
<dbReference type="GO" id="GO:0004386">
    <property type="term" value="F:helicase activity"/>
    <property type="evidence" value="ECO:0007669"/>
    <property type="project" value="UniProtKB-KW"/>
</dbReference>
<proteinExistence type="predicted"/>
<evidence type="ECO:0000256" key="3">
    <source>
        <dbReference type="SAM" id="MobiDB-lite"/>
    </source>
</evidence>
<evidence type="ECO:0000313" key="6">
    <source>
        <dbReference type="EMBL" id="HIX57029.1"/>
    </source>
</evidence>
<evidence type="ECO:0000256" key="2">
    <source>
        <dbReference type="ARBA" id="ARBA00022840"/>
    </source>
</evidence>
<keyword evidence="1" id="KW-0547">Nucleotide-binding</keyword>
<protein>
    <submittedName>
        <fullName evidence="6">DEAD/DEAH box helicase</fullName>
    </submittedName>
</protein>
<dbReference type="GO" id="GO:0003677">
    <property type="term" value="F:DNA binding"/>
    <property type="evidence" value="ECO:0007669"/>
    <property type="project" value="TreeGrafter"/>
</dbReference>
<dbReference type="GO" id="GO:0005524">
    <property type="term" value="F:ATP binding"/>
    <property type="evidence" value="ECO:0007669"/>
    <property type="project" value="UniProtKB-KW"/>
</dbReference>
<dbReference type="AlphaFoldDB" id="A0A9D1WD59"/>
<feature type="domain" description="Helicase ATP-binding" evidence="4">
    <location>
        <begin position="76"/>
        <end position="257"/>
    </location>
</feature>
<dbReference type="InterPro" id="IPR001650">
    <property type="entry name" value="Helicase_C-like"/>
</dbReference>
<dbReference type="Pfam" id="PF00270">
    <property type="entry name" value="DEAD"/>
    <property type="match status" value="1"/>
</dbReference>
<dbReference type="PROSITE" id="PS51192">
    <property type="entry name" value="HELICASE_ATP_BIND_1"/>
    <property type="match status" value="1"/>
</dbReference>
<feature type="domain" description="Helicase C-terminal" evidence="5">
    <location>
        <begin position="296"/>
        <end position="458"/>
    </location>
</feature>
<reference evidence="6" key="2">
    <citation type="submission" date="2021-04" db="EMBL/GenBank/DDBJ databases">
        <authorList>
            <person name="Gilroy R."/>
        </authorList>
    </citation>
    <scope>NUCLEOTIDE SEQUENCE</scope>
    <source>
        <strain evidence="6">USASDec5-558</strain>
    </source>
</reference>
<dbReference type="SUPFAM" id="SSF52540">
    <property type="entry name" value="P-loop containing nucleoside triphosphate hydrolases"/>
    <property type="match status" value="1"/>
</dbReference>
<gene>
    <name evidence="6" type="ORF">H9850_06115</name>
</gene>
<dbReference type="Pfam" id="PF00271">
    <property type="entry name" value="Helicase_C"/>
    <property type="match status" value="1"/>
</dbReference>
<evidence type="ECO:0000256" key="1">
    <source>
        <dbReference type="ARBA" id="ARBA00022741"/>
    </source>
</evidence>
<dbReference type="InterPro" id="IPR014001">
    <property type="entry name" value="Helicase_ATP-bd"/>
</dbReference>
<dbReference type="InterPro" id="IPR052511">
    <property type="entry name" value="ATP-dep_Helicase"/>
</dbReference>
<dbReference type="InterPro" id="IPR011545">
    <property type="entry name" value="DEAD/DEAH_box_helicase_dom"/>
</dbReference>
<sequence length="777" mass="86457">MTSPSEPLATPAQTNANSSTSVSTDSLAQAAAVTKAAIESANDSAQYLKLLDPEVCRWIARQGWKDLHSIQKKAIRPILEHRDDVIISASTAAGKTEAAFLPVLTYLRQNSDRLQGVGVLYISPLKALINDQARRLADMAEPLGIKITPWHGDVAVNKKSNLLKDPSGVVLITPESLESLLINQRELFVRAFKDLSYIVIDEFHALMGAERGYQLQSQLHRIDNLIRKVPVRIAISATFSNDIGSVASYLRANNTAINCQIITSSQHTTAALAVKILGYLIPKVEVDEPRMLLQTMHDQSIAAVSHDIFRLLRGKNNLVFTNSRADTEKLANSLTKLCTDSRVPNEFFPHHGSLSKDLRETLEHRLQDGRLPTTAICTSTLELGIDISDVQSIAQFAPPSSVASLRQRLGRSGRRDGCAVLRLFIPEYEPSVNRLSSMLCEDTVFSAAAINLLLQRWYEPPLQQEYAFSTLIQQTLSVIASFGSVSAANLYELLCKTGPFFMTTPKMYAQLLRGLGLADLIVQMQDGSLTLGVAGEHLVSNYEFFAAFNNNRDYRIDHDGKTIGRIPLLTALSEDDTFLFAGRAWKVVYFNEQKRVIGVKPSQSKATGLPLSGMGGLVHDALRQEMRRIYLTGEYPQCLNAQAKRNFESGREYFFRFGLDRKVMVNGPMGLALFPWQGDRVLDTVVLMLNKASINATRCNAHIELEYASIDNLKTAVAHILHKGEIDPTELLSKVKNLDWEKFNCYLPQELKYITYAHTHLNILGALKFFRELAPEL</sequence>
<feature type="region of interest" description="Disordered" evidence="3">
    <location>
        <begin position="1"/>
        <end position="21"/>
    </location>
</feature>
<dbReference type="Gene3D" id="3.40.50.300">
    <property type="entry name" value="P-loop containing nucleotide triphosphate hydrolases"/>
    <property type="match status" value="2"/>
</dbReference>